<dbReference type="CDD" id="cd07377">
    <property type="entry name" value="WHTH_GntR"/>
    <property type="match status" value="1"/>
</dbReference>
<dbReference type="GO" id="GO:0045892">
    <property type="term" value="P:negative regulation of DNA-templated transcription"/>
    <property type="evidence" value="ECO:0007669"/>
    <property type="project" value="TreeGrafter"/>
</dbReference>
<evidence type="ECO:0000313" key="6">
    <source>
        <dbReference type="Proteomes" id="UP000292445"/>
    </source>
</evidence>
<accession>A0A4Q7NKM0</accession>
<evidence type="ECO:0000259" key="4">
    <source>
        <dbReference type="PROSITE" id="PS50949"/>
    </source>
</evidence>
<dbReference type="OrthoDB" id="8582866at2"/>
<keyword evidence="1" id="KW-0805">Transcription regulation</keyword>
<dbReference type="Pfam" id="PF07702">
    <property type="entry name" value="UTRA"/>
    <property type="match status" value="1"/>
</dbReference>
<dbReference type="InterPro" id="IPR028978">
    <property type="entry name" value="Chorismate_lyase_/UTRA_dom_sf"/>
</dbReference>
<name>A0A4Q7NKM0_9BURK</name>
<dbReference type="SMART" id="SM00345">
    <property type="entry name" value="HTH_GNTR"/>
    <property type="match status" value="1"/>
</dbReference>
<dbReference type="InterPro" id="IPR050679">
    <property type="entry name" value="Bact_HTH_transcr_reg"/>
</dbReference>
<dbReference type="PROSITE" id="PS50949">
    <property type="entry name" value="HTH_GNTR"/>
    <property type="match status" value="1"/>
</dbReference>
<evidence type="ECO:0000313" key="5">
    <source>
        <dbReference type="EMBL" id="RZS85482.1"/>
    </source>
</evidence>
<sequence>MSTEGNQFKLDPKSRISLYVQLADALRNKITAGEWPVGYQLPRYEVLAEQYQVARITVRQAVNVLVQENVLVSNRGRGTFVCEVPGAAPGHLRTPIAGLSPRAGGFSIVVHEVVHDAVLPPELVASGNFYDSYVEVIKTHVREGKPIGVYNMFVARHLYERFPDGAAASELLLQLALQHAEEEIDHSYQTISIETADMVLARKLDCPYGAPVAKLVRKLMTTDSRVLTAGISYYPGDVFLMDIVIPKDVLVAHRPAAVLAPG</sequence>
<dbReference type="Pfam" id="PF00392">
    <property type="entry name" value="GntR"/>
    <property type="match status" value="1"/>
</dbReference>
<gene>
    <name evidence="5" type="ORF">EV675_1507</name>
</gene>
<feature type="domain" description="HTH gntR-type" evidence="4">
    <location>
        <begin position="16"/>
        <end position="84"/>
    </location>
</feature>
<protein>
    <submittedName>
        <fullName evidence="5">GntR family transcriptional regulator</fullName>
    </submittedName>
</protein>
<reference evidence="5 6" key="1">
    <citation type="submission" date="2019-02" db="EMBL/GenBank/DDBJ databases">
        <title>Genomic Encyclopedia of Type Strains, Phase IV (KMG-IV): sequencing the most valuable type-strain genomes for metagenomic binning, comparative biology and taxonomic classification.</title>
        <authorList>
            <person name="Goeker M."/>
        </authorList>
    </citation>
    <scope>NUCLEOTIDE SEQUENCE [LARGE SCALE GENOMIC DNA]</scope>
    <source>
        <strain evidence="5 6">K24</strain>
    </source>
</reference>
<dbReference type="GO" id="GO:0003677">
    <property type="term" value="F:DNA binding"/>
    <property type="evidence" value="ECO:0007669"/>
    <property type="project" value="UniProtKB-KW"/>
</dbReference>
<dbReference type="Proteomes" id="UP000292445">
    <property type="component" value="Unassembled WGS sequence"/>
</dbReference>
<dbReference type="PANTHER" id="PTHR44846:SF1">
    <property type="entry name" value="MANNOSYL-D-GLYCERATE TRANSPORT_METABOLISM SYSTEM REPRESSOR MNGR-RELATED"/>
    <property type="match status" value="1"/>
</dbReference>
<organism evidence="5 6">
    <name type="scientific">Pigmentiphaga kullae</name>
    <dbReference type="NCBI Taxonomy" id="151784"/>
    <lineage>
        <taxon>Bacteria</taxon>
        <taxon>Pseudomonadati</taxon>
        <taxon>Pseudomonadota</taxon>
        <taxon>Betaproteobacteria</taxon>
        <taxon>Burkholderiales</taxon>
        <taxon>Alcaligenaceae</taxon>
        <taxon>Pigmentiphaga</taxon>
    </lineage>
</organism>
<dbReference type="EMBL" id="SGXC01000001">
    <property type="protein sequence ID" value="RZS85482.1"/>
    <property type="molecule type" value="Genomic_DNA"/>
</dbReference>
<dbReference type="SUPFAM" id="SSF64288">
    <property type="entry name" value="Chorismate lyase-like"/>
    <property type="match status" value="1"/>
</dbReference>
<evidence type="ECO:0000256" key="1">
    <source>
        <dbReference type="ARBA" id="ARBA00023015"/>
    </source>
</evidence>
<dbReference type="InterPro" id="IPR000524">
    <property type="entry name" value="Tscrpt_reg_HTH_GntR"/>
</dbReference>
<dbReference type="Gene3D" id="3.40.1410.10">
    <property type="entry name" value="Chorismate lyase-like"/>
    <property type="match status" value="1"/>
</dbReference>
<evidence type="ECO:0000256" key="2">
    <source>
        <dbReference type="ARBA" id="ARBA00023125"/>
    </source>
</evidence>
<dbReference type="InterPro" id="IPR036390">
    <property type="entry name" value="WH_DNA-bd_sf"/>
</dbReference>
<dbReference type="RefSeq" id="WP_130356693.1">
    <property type="nucleotide sequence ID" value="NZ_SGXC01000001.1"/>
</dbReference>
<keyword evidence="3" id="KW-0804">Transcription</keyword>
<dbReference type="SUPFAM" id="SSF46785">
    <property type="entry name" value="Winged helix' DNA-binding domain"/>
    <property type="match status" value="1"/>
</dbReference>
<dbReference type="InterPro" id="IPR011663">
    <property type="entry name" value="UTRA"/>
</dbReference>
<comment type="caution">
    <text evidence="5">The sequence shown here is derived from an EMBL/GenBank/DDBJ whole genome shotgun (WGS) entry which is preliminary data.</text>
</comment>
<evidence type="ECO:0000256" key="3">
    <source>
        <dbReference type="ARBA" id="ARBA00023163"/>
    </source>
</evidence>
<dbReference type="Gene3D" id="1.10.10.10">
    <property type="entry name" value="Winged helix-like DNA-binding domain superfamily/Winged helix DNA-binding domain"/>
    <property type="match status" value="1"/>
</dbReference>
<dbReference type="InterPro" id="IPR036388">
    <property type="entry name" value="WH-like_DNA-bd_sf"/>
</dbReference>
<proteinExistence type="predicted"/>
<dbReference type="SMART" id="SM00866">
    <property type="entry name" value="UTRA"/>
    <property type="match status" value="1"/>
</dbReference>
<keyword evidence="6" id="KW-1185">Reference proteome</keyword>
<keyword evidence="2" id="KW-0238">DNA-binding</keyword>
<dbReference type="PANTHER" id="PTHR44846">
    <property type="entry name" value="MANNOSYL-D-GLYCERATE TRANSPORT/METABOLISM SYSTEM REPRESSOR MNGR-RELATED"/>
    <property type="match status" value="1"/>
</dbReference>
<dbReference type="GO" id="GO:0003700">
    <property type="term" value="F:DNA-binding transcription factor activity"/>
    <property type="evidence" value="ECO:0007669"/>
    <property type="project" value="InterPro"/>
</dbReference>
<dbReference type="AlphaFoldDB" id="A0A4Q7NKM0"/>